<dbReference type="Pfam" id="PF16868">
    <property type="entry name" value="NMT1_3"/>
    <property type="match status" value="1"/>
</dbReference>
<dbReference type="GeneID" id="97672528"/>
<dbReference type="NCBIfam" id="TIGR02122">
    <property type="entry name" value="TRAP_TAXI"/>
    <property type="match status" value="1"/>
</dbReference>
<dbReference type="Proteomes" id="UP000049983">
    <property type="component" value="Unassembled WGS sequence"/>
</dbReference>
<dbReference type="EMBL" id="CXWC01000014">
    <property type="protein sequence ID" value="CTQ77777.1"/>
    <property type="molecule type" value="Genomic_DNA"/>
</dbReference>
<keyword evidence="2" id="KW-1185">Reference proteome</keyword>
<name>A0A0M7AXM9_9HYPH</name>
<sequence>MRLSKFTNKLLSALSCDQLSSLIRRRFLASVSAVFVFFQFGFGYADEQQFVTIGTAGVTGVYYPSGIAACKIVNESRAEHGVRCSVESSLGSISNIKQIKSGELDFGFAQSDWQHHAFLGTSVFDDAGAFEDLRTVFSLHAEVATIVVRAGSAFRSFEDLKGAKISTGSKGSGSAASWNALVGQLAWTDADRENFTNRSSSELAEALCGDQIDAYFALIGHPAALIEETQDLCDIRLIGIESDDVNAFVEEEPYYMAATIPAGLYRLAEPVGSFGVVATVVTSVEMPDEIVATLVAAVHDNFENFSTLHPALNRLTREDMVAFEAAAPLHPGALKYFQSQGLLPAD</sequence>
<dbReference type="PANTHER" id="PTHR42941:SF1">
    <property type="entry name" value="SLL1037 PROTEIN"/>
    <property type="match status" value="1"/>
</dbReference>
<dbReference type="PANTHER" id="PTHR42941">
    <property type="entry name" value="SLL1037 PROTEIN"/>
    <property type="match status" value="1"/>
</dbReference>
<reference evidence="2" key="1">
    <citation type="submission" date="2015-07" db="EMBL/GenBank/DDBJ databases">
        <authorList>
            <person name="Rodrigo-Torres Lidia"/>
            <person name="Arahal R.David."/>
        </authorList>
    </citation>
    <scope>NUCLEOTIDE SEQUENCE [LARGE SCALE GENOMIC DNA]</scope>
    <source>
        <strain evidence="2">CECT 5096</strain>
    </source>
</reference>
<organism evidence="1 2">
    <name type="scientific">Roseibium album</name>
    <dbReference type="NCBI Taxonomy" id="311410"/>
    <lineage>
        <taxon>Bacteria</taxon>
        <taxon>Pseudomonadati</taxon>
        <taxon>Pseudomonadota</taxon>
        <taxon>Alphaproteobacteria</taxon>
        <taxon>Hyphomicrobiales</taxon>
        <taxon>Stappiaceae</taxon>
        <taxon>Roseibium</taxon>
    </lineage>
</organism>
<evidence type="ECO:0000313" key="1">
    <source>
        <dbReference type="EMBL" id="CTQ77777.1"/>
    </source>
</evidence>
<proteinExistence type="predicted"/>
<dbReference type="Gene3D" id="3.40.190.10">
    <property type="entry name" value="Periplasmic binding protein-like II"/>
    <property type="match status" value="2"/>
</dbReference>
<dbReference type="AlphaFoldDB" id="A0A0M7AXM9"/>
<dbReference type="SUPFAM" id="SSF53850">
    <property type="entry name" value="Periplasmic binding protein-like II"/>
    <property type="match status" value="1"/>
</dbReference>
<dbReference type="InterPro" id="IPR011852">
    <property type="entry name" value="TRAP_TAXI"/>
</dbReference>
<dbReference type="RefSeq" id="WP_082442932.1">
    <property type="nucleotide sequence ID" value="NZ_CXWA01000010.1"/>
</dbReference>
<protein>
    <submittedName>
        <fullName evidence="1">TRAP transporter solute receptor, TAXI family</fullName>
    </submittedName>
</protein>
<accession>A0A0M7AXM9</accession>
<evidence type="ECO:0000313" key="2">
    <source>
        <dbReference type="Proteomes" id="UP000049983"/>
    </source>
</evidence>
<dbReference type="OrthoDB" id="9776669at2"/>
<dbReference type="CDD" id="cd13568">
    <property type="entry name" value="PBP2_TAXI_TRAP_like_3"/>
    <property type="match status" value="1"/>
</dbReference>
<keyword evidence="1" id="KW-0675">Receptor</keyword>
<dbReference type="STRING" id="311410.LA5095_05255"/>
<gene>
    <name evidence="1" type="ORF">LA5096_05273</name>
</gene>